<evidence type="ECO:0000256" key="1">
    <source>
        <dbReference type="SAM" id="Phobius"/>
    </source>
</evidence>
<sequence length="394" mass="45596">MLRQKLTYGSRFCAIEHATNTEFYLLGLEKKKKELVIFQKKEFKDQEEVFAALKGQKHVYLIINNEQVLTKKVDFRHIAKESVVKAAFPNISVNDFYFEVAENDVSSTVSICRKEVIDRTVKAYLEKGISVIQFSLANNNFENLLPFLNDFQFHTSNTLFDVVDHKIVDWKKSKPVAKTYDINGLIVGSNQLLPLAGILSYYNGVDRNTEEKIQGQLVKEYQQKRFFQLGLRFGLGFLFVLLLVNFLVFSSYRNKVSDLTSELTLNETYKKQLINLTGIVDKKKKLVESINSVSNSKVIWYFDEISQSVPKTLLLSEINYQPLTRPEREGKPLIFTNDLIIVKGISKDNSDFTQWISELEEMKWIEKVSFQNYGTQKTSVTSFDFTIQLKSENR</sequence>
<gene>
    <name evidence="2" type="ORF">ACFSRZ_14535</name>
</gene>
<keyword evidence="3" id="KW-1185">Reference proteome</keyword>
<feature type="transmembrane region" description="Helical" evidence="1">
    <location>
        <begin position="229"/>
        <end position="252"/>
    </location>
</feature>
<organism evidence="2 3">
    <name type="scientific">Pseudotenacibaculum haliotis</name>
    <dbReference type="NCBI Taxonomy" id="1862138"/>
    <lineage>
        <taxon>Bacteria</taxon>
        <taxon>Pseudomonadati</taxon>
        <taxon>Bacteroidota</taxon>
        <taxon>Flavobacteriia</taxon>
        <taxon>Flavobacteriales</taxon>
        <taxon>Flavobacteriaceae</taxon>
        <taxon>Pseudotenacibaculum</taxon>
    </lineage>
</organism>
<dbReference type="RefSeq" id="WP_379667300.1">
    <property type="nucleotide sequence ID" value="NZ_JBHULH010000012.1"/>
</dbReference>
<keyword evidence="1" id="KW-1133">Transmembrane helix</keyword>
<name>A0ABW5LWH8_9FLAO</name>
<proteinExistence type="predicted"/>
<evidence type="ECO:0000313" key="3">
    <source>
        <dbReference type="Proteomes" id="UP001597508"/>
    </source>
</evidence>
<accession>A0ABW5LWH8</accession>
<evidence type="ECO:0000313" key="2">
    <source>
        <dbReference type="EMBL" id="MFD2568591.1"/>
    </source>
</evidence>
<keyword evidence="1" id="KW-0812">Transmembrane</keyword>
<dbReference type="Proteomes" id="UP001597508">
    <property type="component" value="Unassembled WGS sequence"/>
</dbReference>
<keyword evidence="1" id="KW-0472">Membrane</keyword>
<dbReference type="InterPro" id="IPR007813">
    <property type="entry name" value="PilN"/>
</dbReference>
<comment type="caution">
    <text evidence="2">The sequence shown here is derived from an EMBL/GenBank/DDBJ whole genome shotgun (WGS) entry which is preliminary data.</text>
</comment>
<reference evidence="3" key="1">
    <citation type="journal article" date="2019" name="Int. J. Syst. Evol. Microbiol.">
        <title>The Global Catalogue of Microorganisms (GCM) 10K type strain sequencing project: providing services to taxonomists for standard genome sequencing and annotation.</title>
        <authorList>
            <consortium name="The Broad Institute Genomics Platform"/>
            <consortium name="The Broad Institute Genome Sequencing Center for Infectious Disease"/>
            <person name="Wu L."/>
            <person name="Ma J."/>
        </authorList>
    </citation>
    <scope>NUCLEOTIDE SEQUENCE [LARGE SCALE GENOMIC DNA]</scope>
    <source>
        <strain evidence="3">KCTC 52127</strain>
    </source>
</reference>
<dbReference type="EMBL" id="JBHULH010000012">
    <property type="protein sequence ID" value="MFD2568591.1"/>
    <property type="molecule type" value="Genomic_DNA"/>
</dbReference>
<dbReference type="Pfam" id="PF05137">
    <property type="entry name" value="PilN"/>
    <property type="match status" value="1"/>
</dbReference>
<protein>
    <submittedName>
        <fullName evidence="2">PilN domain-containing protein</fullName>
    </submittedName>
</protein>